<gene>
    <name evidence="1" type="ORF">K491DRAFT_409630</name>
</gene>
<dbReference type="OrthoDB" id="3748943at2759"/>
<reference evidence="1" key="1">
    <citation type="journal article" date="2020" name="Stud. Mycol.">
        <title>101 Dothideomycetes genomes: a test case for predicting lifestyles and emergence of pathogens.</title>
        <authorList>
            <person name="Haridas S."/>
            <person name="Albert R."/>
            <person name="Binder M."/>
            <person name="Bloem J."/>
            <person name="Labutti K."/>
            <person name="Salamov A."/>
            <person name="Andreopoulos B."/>
            <person name="Baker S."/>
            <person name="Barry K."/>
            <person name="Bills G."/>
            <person name="Bluhm B."/>
            <person name="Cannon C."/>
            <person name="Castanera R."/>
            <person name="Culley D."/>
            <person name="Daum C."/>
            <person name="Ezra D."/>
            <person name="Gonzalez J."/>
            <person name="Henrissat B."/>
            <person name="Kuo A."/>
            <person name="Liang C."/>
            <person name="Lipzen A."/>
            <person name="Lutzoni F."/>
            <person name="Magnuson J."/>
            <person name="Mondo S."/>
            <person name="Nolan M."/>
            <person name="Ohm R."/>
            <person name="Pangilinan J."/>
            <person name="Park H.-J."/>
            <person name="Ramirez L."/>
            <person name="Alfaro M."/>
            <person name="Sun H."/>
            <person name="Tritt A."/>
            <person name="Yoshinaga Y."/>
            <person name="Zwiers L.-H."/>
            <person name="Turgeon B."/>
            <person name="Goodwin S."/>
            <person name="Spatafora J."/>
            <person name="Crous P."/>
            <person name="Grigoriev I."/>
        </authorList>
    </citation>
    <scope>NUCLEOTIDE SEQUENCE</scope>
    <source>
        <strain evidence="1">CBS 122681</strain>
    </source>
</reference>
<proteinExistence type="predicted"/>
<protein>
    <submittedName>
        <fullName evidence="1">Uncharacterized protein</fullName>
    </submittedName>
</protein>
<dbReference type="EMBL" id="MU004344">
    <property type="protein sequence ID" value="KAF2655797.1"/>
    <property type="molecule type" value="Genomic_DNA"/>
</dbReference>
<keyword evidence="2" id="KW-1185">Reference proteome</keyword>
<name>A0A6A6T921_9PLEO</name>
<dbReference type="Proteomes" id="UP000799324">
    <property type="component" value="Unassembled WGS sequence"/>
</dbReference>
<evidence type="ECO:0000313" key="1">
    <source>
        <dbReference type="EMBL" id="KAF2655797.1"/>
    </source>
</evidence>
<dbReference type="AlphaFoldDB" id="A0A6A6T921"/>
<evidence type="ECO:0000313" key="2">
    <source>
        <dbReference type="Proteomes" id="UP000799324"/>
    </source>
</evidence>
<sequence length="245" mass="27244">MRGTIYLVLFKVLCPCRPSPYHAHFRCLARLHSYSVHHFLATRAPALCLSLSLFGGFKMTRPLSGRLSSTSAHPPNCPRPEISAHAQWTRQPYAKATSKCQEPRPRWPEIDAVIQVLFRSSCVILNAVCLLMVVAHQDMEIFPTWTLVSVIYGLPLNITEVVSLTAPAFPPFHRFPRFPSVWLAGFDATAIALIAWSEVILLSPNAWRETGNGTVLFLESCPPDVCTTVEERRAVAVYGMGILTG</sequence>
<accession>A0A6A6T921</accession>
<organism evidence="1 2">
    <name type="scientific">Lophiostoma macrostomum CBS 122681</name>
    <dbReference type="NCBI Taxonomy" id="1314788"/>
    <lineage>
        <taxon>Eukaryota</taxon>
        <taxon>Fungi</taxon>
        <taxon>Dikarya</taxon>
        <taxon>Ascomycota</taxon>
        <taxon>Pezizomycotina</taxon>
        <taxon>Dothideomycetes</taxon>
        <taxon>Pleosporomycetidae</taxon>
        <taxon>Pleosporales</taxon>
        <taxon>Lophiostomataceae</taxon>
        <taxon>Lophiostoma</taxon>
    </lineage>
</organism>